<protein>
    <submittedName>
        <fullName evidence="1">Uncharacterized protein</fullName>
    </submittedName>
</protein>
<keyword evidence="2" id="KW-1185">Reference proteome</keyword>
<proteinExistence type="predicted"/>
<comment type="caution">
    <text evidence="1">The sequence shown here is derived from an EMBL/GenBank/DDBJ whole genome shotgun (WGS) entry which is preliminary data.</text>
</comment>
<evidence type="ECO:0000313" key="2">
    <source>
        <dbReference type="Proteomes" id="UP001152130"/>
    </source>
</evidence>
<dbReference type="OrthoDB" id="10340234at2759"/>
<dbReference type="EMBL" id="JAPDHF010000016">
    <property type="protein sequence ID" value="KAJ4008038.1"/>
    <property type="molecule type" value="Genomic_DNA"/>
</dbReference>
<dbReference type="AlphaFoldDB" id="A0A9W8U5Y6"/>
<reference evidence="1" key="1">
    <citation type="submission" date="2022-10" db="EMBL/GenBank/DDBJ databases">
        <title>Fusarium specimens isolated from Avocado Roots.</title>
        <authorList>
            <person name="Stajich J."/>
            <person name="Roper C."/>
            <person name="Heimlech-Rivalta G."/>
        </authorList>
    </citation>
    <scope>NUCLEOTIDE SEQUENCE</scope>
    <source>
        <strain evidence="1">CF00143</strain>
    </source>
</reference>
<name>A0A9W8U5Y6_9HYPO</name>
<dbReference type="Proteomes" id="UP001152130">
    <property type="component" value="Unassembled WGS sequence"/>
</dbReference>
<organism evidence="1 2">
    <name type="scientific">Fusarium irregulare</name>
    <dbReference type="NCBI Taxonomy" id="2494466"/>
    <lineage>
        <taxon>Eukaryota</taxon>
        <taxon>Fungi</taxon>
        <taxon>Dikarya</taxon>
        <taxon>Ascomycota</taxon>
        <taxon>Pezizomycotina</taxon>
        <taxon>Sordariomycetes</taxon>
        <taxon>Hypocreomycetidae</taxon>
        <taxon>Hypocreales</taxon>
        <taxon>Nectriaceae</taxon>
        <taxon>Fusarium</taxon>
        <taxon>Fusarium incarnatum-equiseti species complex</taxon>
    </lineage>
</organism>
<accession>A0A9W8U5Y6</accession>
<evidence type="ECO:0000313" key="1">
    <source>
        <dbReference type="EMBL" id="KAJ4008038.1"/>
    </source>
</evidence>
<gene>
    <name evidence="1" type="ORF">NW766_009853</name>
</gene>
<sequence>MYFLSEHEPNIETLTVAQEVPSIGLIMQGPGNESFLLPFSGMPSQLHLPNAHSLTYQGADEPDQPRVRVRLNINSGPIDTFPLVTHG</sequence>